<dbReference type="Proteomes" id="UP000011518">
    <property type="component" value="Unassembled WGS sequence"/>
</dbReference>
<accession>L9JDL5</accession>
<dbReference type="AlphaFoldDB" id="L9JDL5"/>
<feature type="region of interest" description="Disordered" evidence="1">
    <location>
        <begin position="76"/>
        <end position="115"/>
    </location>
</feature>
<protein>
    <submittedName>
        <fullName evidence="2">Uncharacterized protein</fullName>
    </submittedName>
</protein>
<sequence length="254" mass="27461">MSLRGHGFCQGDDSGGKALPAQLKAVLQVGSRMGVLSLCSFLYRLERGVEAVRVQSSPGAQGASLHHTSDLSPPCVCGAGHPHSDSTRAGQDQAPGLHLCSKTDHSPPSAQQMKAELGRPLRAWGLQQAQGRVKKEGKGEERKKRVLAILQESMRASLLVPVLPPVLLEDSRSSEPLELPDLDPVLHSLEQTVTRAQFGSHRQPPQPLLWPIGKCMLLRLPCPAQGLPPERHMGSSVKWAQYELPPILPARSAH</sequence>
<evidence type="ECO:0000313" key="3">
    <source>
        <dbReference type="Proteomes" id="UP000011518"/>
    </source>
</evidence>
<dbReference type="InParanoid" id="L9JDL5"/>
<evidence type="ECO:0000313" key="2">
    <source>
        <dbReference type="EMBL" id="ELW48453.1"/>
    </source>
</evidence>
<proteinExistence type="predicted"/>
<evidence type="ECO:0000256" key="1">
    <source>
        <dbReference type="SAM" id="MobiDB-lite"/>
    </source>
</evidence>
<reference evidence="3" key="2">
    <citation type="journal article" date="2013" name="Nat. Commun.">
        <title>Genome of the Chinese tree shrew.</title>
        <authorList>
            <person name="Fan Y."/>
            <person name="Huang Z.Y."/>
            <person name="Cao C.C."/>
            <person name="Chen C.S."/>
            <person name="Chen Y.X."/>
            <person name="Fan D.D."/>
            <person name="He J."/>
            <person name="Hou H.L."/>
            <person name="Hu L."/>
            <person name="Hu X.T."/>
            <person name="Jiang X.T."/>
            <person name="Lai R."/>
            <person name="Lang Y.S."/>
            <person name="Liang B."/>
            <person name="Liao S.G."/>
            <person name="Mu D."/>
            <person name="Ma Y.Y."/>
            <person name="Niu Y.Y."/>
            <person name="Sun X.Q."/>
            <person name="Xia J.Q."/>
            <person name="Xiao J."/>
            <person name="Xiong Z.Q."/>
            <person name="Xu L."/>
            <person name="Yang L."/>
            <person name="Zhang Y."/>
            <person name="Zhao W."/>
            <person name="Zhao X.D."/>
            <person name="Zheng Y.T."/>
            <person name="Zhou J.M."/>
            <person name="Zhu Y.B."/>
            <person name="Zhang G.J."/>
            <person name="Wang J."/>
            <person name="Yao Y.G."/>
        </authorList>
    </citation>
    <scope>NUCLEOTIDE SEQUENCE [LARGE SCALE GENOMIC DNA]</scope>
</reference>
<keyword evidence="3" id="KW-1185">Reference proteome</keyword>
<gene>
    <name evidence="2" type="ORF">TREES_T100007890</name>
</gene>
<dbReference type="EMBL" id="KB321041">
    <property type="protein sequence ID" value="ELW48453.1"/>
    <property type="molecule type" value="Genomic_DNA"/>
</dbReference>
<reference evidence="3" key="1">
    <citation type="submission" date="2012-07" db="EMBL/GenBank/DDBJ databases">
        <title>Genome of the Chinese tree shrew, a rising model animal genetically related to primates.</title>
        <authorList>
            <person name="Zhang G."/>
            <person name="Fan Y."/>
            <person name="Yao Y."/>
            <person name="Huang Z."/>
        </authorList>
    </citation>
    <scope>NUCLEOTIDE SEQUENCE [LARGE SCALE GENOMIC DNA]</scope>
</reference>
<organism evidence="2 3">
    <name type="scientific">Tupaia chinensis</name>
    <name type="common">Chinese tree shrew</name>
    <name type="synonym">Tupaia belangeri chinensis</name>
    <dbReference type="NCBI Taxonomy" id="246437"/>
    <lineage>
        <taxon>Eukaryota</taxon>
        <taxon>Metazoa</taxon>
        <taxon>Chordata</taxon>
        <taxon>Craniata</taxon>
        <taxon>Vertebrata</taxon>
        <taxon>Euteleostomi</taxon>
        <taxon>Mammalia</taxon>
        <taxon>Eutheria</taxon>
        <taxon>Euarchontoglires</taxon>
        <taxon>Scandentia</taxon>
        <taxon>Tupaiidae</taxon>
        <taxon>Tupaia</taxon>
    </lineage>
</organism>
<name>L9JDL5_TUPCH</name>